<feature type="domain" description="Methanogenesis regulatory protein FilR1 middle" evidence="1">
    <location>
        <begin position="17"/>
        <end position="147"/>
    </location>
</feature>
<dbReference type="Proteomes" id="UP000297295">
    <property type="component" value="Unassembled WGS sequence"/>
</dbReference>
<reference evidence="2 3" key="1">
    <citation type="submission" date="2017-11" db="EMBL/GenBank/DDBJ databases">
        <title>Isolation and Characterization of Methanogenic Archaea from Saline Meromictic Lake at Siberia.</title>
        <authorList>
            <person name="Shen Y."/>
            <person name="Huang H.-H."/>
            <person name="Lai M.-C."/>
            <person name="Chen S.-C."/>
        </authorList>
    </citation>
    <scope>NUCLEOTIDE SEQUENCE [LARGE SCALE GENOMIC DNA]</scope>
    <source>
        <strain evidence="2 3">SY-01</strain>
    </source>
</reference>
<evidence type="ECO:0000313" key="3">
    <source>
        <dbReference type="Proteomes" id="UP000297295"/>
    </source>
</evidence>
<comment type="caution">
    <text evidence="2">The sequence shown here is derived from an EMBL/GenBank/DDBJ whole genome shotgun (WGS) entry which is preliminary data.</text>
</comment>
<dbReference type="AlphaFoldDB" id="A0A4E0Q8Y4"/>
<dbReference type="OrthoDB" id="382051at2157"/>
<evidence type="ECO:0000313" key="2">
    <source>
        <dbReference type="EMBL" id="TGC11434.1"/>
    </source>
</evidence>
<keyword evidence="3" id="KW-1185">Reference proteome</keyword>
<proteinExistence type="predicted"/>
<protein>
    <recommendedName>
        <fullName evidence="1">Methanogenesis regulatory protein FilR1 middle domain-containing protein</fullName>
    </recommendedName>
</protein>
<dbReference type="Pfam" id="PF08350">
    <property type="entry name" value="FilR1_middle"/>
    <property type="match status" value="1"/>
</dbReference>
<dbReference type="RefSeq" id="WP_135387981.1">
    <property type="nucleotide sequence ID" value="NZ_PGGK01000001.1"/>
</dbReference>
<dbReference type="InterPro" id="IPR013561">
    <property type="entry name" value="FilR1_middle_dom"/>
</dbReference>
<name>A0A4E0Q8Y4_9EURY</name>
<dbReference type="EMBL" id="PGGK01000001">
    <property type="protein sequence ID" value="TGC11434.1"/>
    <property type="molecule type" value="Genomic_DNA"/>
</dbReference>
<organism evidence="2 3">
    <name type="scientific">Methanolobus halotolerans</name>
    <dbReference type="NCBI Taxonomy" id="2052935"/>
    <lineage>
        <taxon>Archaea</taxon>
        <taxon>Methanobacteriati</taxon>
        <taxon>Methanobacteriota</taxon>
        <taxon>Stenosarchaea group</taxon>
        <taxon>Methanomicrobia</taxon>
        <taxon>Methanosarcinales</taxon>
        <taxon>Methanosarcinaceae</taxon>
        <taxon>Methanolobus</taxon>
    </lineage>
</organism>
<gene>
    <name evidence="2" type="ORF">CUN85_00725</name>
</gene>
<evidence type="ECO:0000259" key="1">
    <source>
        <dbReference type="Pfam" id="PF08350"/>
    </source>
</evidence>
<accession>A0A4E0Q8Y4</accession>
<sequence length="155" mass="17742">MNNIGPCTIVDPSPPEIFEVDKEFHKKSKESKSVAAITTFLFPNFSNIFTEYIEMGIRLSLIITNELSDKVKSDCPDEVTKLMDSENVEIYVHEEDMHLVSFTQNDCGLMLRLLSNSNPPSYDYKRIFFQSPGALEWGKDLFDHYKHNSVLLTGI</sequence>